<dbReference type="EMBL" id="ML742048">
    <property type="protein sequence ID" value="KAE8152786.1"/>
    <property type="molecule type" value="Genomic_DNA"/>
</dbReference>
<dbReference type="OrthoDB" id="4850726at2759"/>
<sequence>MPEHLDKHPLIPDRRDIRLLRLLPASTPEAPIECTLQVASLDDSPQFETVSYVWGNVLEKGTILVDDCTLEVILNVEKVLRRIRRPEEARVVWMDFVCINQESIEEKNVQVPLMGAIYASASSVIAIVSLDNLSGNVEGLIEWIEARGTKKPTWKAVSWLLRALKSKISLKARCELMAFVLHAKVFARDFLIATYWTRMWTFQEFQLAQNDSVCICGDTELQGTYAKYVLGVLLHPISGVKRGITRRWGIAQLQNSYAELETRLQELDNEIREIALDKGFPFDAGQFKPKDRDLILLLPRTVRRECTDPKDKIFALYSLLPSLQAAYPMDYRKPLKQIMHETTKFHIEQEGSLMILRLCPLREDRLEDTSIPSWVPDLTLTLPFNIALVTNDGLEMNWRFSWSRRIDVPKLTQDSSTLQVWAWAFGTCKIAFRFKYDRPGIVSQIADILKMDDNPSSAWNLVWGRETIPDRFLRACLKCTNNFTSFTGLSEDDIPELSRDLRELATFFRPRVGNPPERLMRVDEESLSEFLRRLAGKTVFFLQNPVTTTFGISDSAIEEEDRVIVGVLGMVNPVVLRQDHSMHESSSQVYNKIVGLAYIDGILEHDSPKTSTILKHFRKLPVETFLLR</sequence>
<organism evidence="3 4">
    <name type="scientific">Aspergillus avenaceus</name>
    <dbReference type="NCBI Taxonomy" id="36643"/>
    <lineage>
        <taxon>Eukaryota</taxon>
        <taxon>Fungi</taxon>
        <taxon>Dikarya</taxon>
        <taxon>Ascomycota</taxon>
        <taxon>Pezizomycotina</taxon>
        <taxon>Eurotiomycetes</taxon>
        <taxon>Eurotiomycetidae</taxon>
        <taxon>Eurotiales</taxon>
        <taxon>Aspergillaceae</taxon>
        <taxon>Aspergillus</taxon>
        <taxon>Aspergillus subgen. Circumdati</taxon>
    </lineage>
</organism>
<feature type="domain" description="Heterokaryon incompatibility" evidence="2">
    <location>
        <begin position="47"/>
        <end position="204"/>
    </location>
</feature>
<feature type="coiled-coil region" evidence="1">
    <location>
        <begin position="250"/>
        <end position="277"/>
    </location>
</feature>
<dbReference type="Proteomes" id="UP000325780">
    <property type="component" value="Unassembled WGS sequence"/>
</dbReference>
<dbReference type="PANTHER" id="PTHR24148:SF64">
    <property type="entry name" value="HETEROKARYON INCOMPATIBILITY DOMAIN-CONTAINING PROTEIN"/>
    <property type="match status" value="1"/>
</dbReference>
<evidence type="ECO:0000256" key="1">
    <source>
        <dbReference type="SAM" id="Coils"/>
    </source>
</evidence>
<dbReference type="InterPro" id="IPR052895">
    <property type="entry name" value="HetReg/Transcr_Mod"/>
</dbReference>
<reference evidence="3 4" key="1">
    <citation type="submission" date="2019-04" db="EMBL/GenBank/DDBJ databases">
        <title>Friends and foes A comparative genomics study of 23 Aspergillus species from section Flavi.</title>
        <authorList>
            <consortium name="DOE Joint Genome Institute"/>
            <person name="Kjaerbolling I."/>
            <person name="Vesth T."/>
            <person name="Frisvad J.C."/>
            <person name="Nybo J.L."/>
            <person name="Theobald S."/>
            <person name="Kildgaard S."/>
            <person name="Isbrandt T."/>
            <person name="Kuo A."/>
            <person name="Sato A."/>
            <person name="Lyhne E.K."/>
            <person name="Kogle M.E."/>
            <person name="Wiebenga A."/>
            <person name="Kun R.S."/>
            <person name="Lubbers R.J."/>
            <person name="Makela M.R."/>
            <person name="Barry K."/>
            <person name="Chovatia M."/>
            <person name="Clum A."/>
            <person name="Daum C."/>
            <person name="Haridas S."/>
            <person name="He G."/>
            <person name="LaButti K."/>
            <person name="Lipzen A."/>
            <person name="Mondo S."/>
            <person name="Riley R."/>
            <person name="Salamov A."/>
            <person name="Simmons B.A."/>
            <person name="Magnuson J.K."/>
            <person name="Henrissat B."/>
            <person name="Mortensen U.H."/>
            <person name="Larsen T.O."/>
            <person name="Devries R.P."/>
            <person name="Grigoriev I.V."/>
            <person name="Machida M."/>
            <person name="Baker S.E."/>
            <person name="Andersen M.R."/>
        </authorList>
    </citation>
    <scope>NUCLEOTIDE SEQUENCE [LARGE SCALE GENOMIC DNA]</scope>
    <source>
        <strain evidence="3 4">IBT 18842</strain>
    </source>
</reference>
<evidence type="ECO:0000313" key="3">
    <source>
        <dbReference type="EMBL" id="KAE8152786.1"/>
    </source>
</evidence>
<evidence type="ECO:0000313" key="4">
    <source>
        <dbReference type="Proteomes" id="UP000325780"/>
    </source>
</evidence>
<gene>
    <name evidence="3" type="ORF">BDV25DRAFT_137593</name>
</gene>
<accession>A0A5N6U2H1</accession>
<dbReference type="InterPro" id="IPR010730">
    <property type="entry name" value="HET"/>
</dbReference>
<dbReference type="Pfam" id="PF06985">
    <property type="entry name" value="HET"/>
    <property type="match status" value="1"/>
</dbReference>
<dbReference type="PANTHER" id="PTHR24148">
    <property type="entry name" value="ANKYRIN REPEAT DOMAIN-CONTAINING PROTEIN 39 HOMOLOG-RELATED"/>
    <property type="match status" value="1"/>
</dbReference>
<evidence type="ECO:0000259" key="2">
    <source>
        <dbReference type="Pfam" id="PF06985"/>
    </source>
</evidence>
<proteinExistence type="predicted"/>
<keyword evidence="1" id="KW-0175">Coiled coil</keyword>
<dbReference type="AlphaFoldDB" id="A0A5N6U2H1"/>
<keyword evidence="4" id="KW-1185">Reference proteome</keyword>
<protein>
    <submittedName>
        <fullName evidence="3">Heterokaryon incompatibility protein-domain-containing protein</fullName>
    </submittedName>
</protein>
<name>A0A5N6U2H1_ASPAV</name>